<proteinExistence type="predicted"/>
<dbReference type="EMBL" id="BGPR01025607">
    <property type="protein sequence ID" value="GBN94664.1"/>
    <property type="molecule type" value="Genomic_DNA"/>
</dbReference>
<feature type="region of interest" description="Disordered" evidence="1">
    <location>
        <begin position="21"/>
        <end position="60"/>
    </location>
</feature>
<accession>A0A4Y2T235</accession>
<comment type="caution">
    <text evidence="2">The sequence shown here is derived from an EMBL/GenBank/DDBJ whole genome shotgun (WGS) entry which is preliminary data.</text>
</comment>
<feature type="compositionally biased region" description="Basic and acidic residues" evidence="1">
    <location>
        <begin position="31"/>
        <end position="41"/>
    </location>
</feature>
<sequence length="149" mass="17064">MILSRDVIFQEKSSRCVQQMLKEPYNEENNAEEKLDVKEQEPANNAEDDSEENERRPKNRLIEEKNGVVLKFCTVFGCSVLNNILKVPAGGGTGVFKGAFSVFLKYLENYGFYWKTHNHNIKLHEISYKKSPTCFGSFNSLDDTGVFKN</sequence>
<dbReference type="Proteomes" id="UP000499080">
    <property type="component" value="Unassembled WGS sequence"/>
</dbReference>
<gene>
    <name evidence="2" type="ORF">AVEN_130841_1</name>
</gene>
<reference evidence="2 3" key="1">
    <citation type="journal article" date="2019" name="Sci. Rep.">
        <title>Orb-weaving spider Araneus ventricosus genome elucidates the spidroin gene catalogue.</title>
        <authorList>
            <person name="Kono N."/>
            <person name="Nakamura H."/>
            <person name="Ohtoshi R."/>
            <person name="Moran D.A.P."/>
            <person name="Shinohara A."/>
            <person name="Yoshida Y."/>
            <person name="Fujiwara M."/>
            <person name="Mori M."/>
            <person name="Tomita M."/>
            <person name="Arakawa K."/>
        </authorList>
    </citation>
    <scope>NUCLEOTIDE SEQUENCE [LARGE SCALE GENOMIC DNA]</scope>
</reference>
<protein>
    <submittedName>
        <fullName evidence="2">Uncharacterized protein</fullName>
    </submittedName>
</protein>
<keyword evidence="3" id="KW-1185">Reference proteome</keyword>
<evidence type="ECO:0000256" key="1">
    <source>
        <dbReference type="SAM" id="MobiDB-lite"/>
    </source>
</evidence>
<dbReference type="AlphaFoldDB" id="A0A4Y2T235"/>
<name>A0A4Y2T235_ARAVE</name>
<evidence type="ECO:0000313" key="3">
    <source>
        <dbReference type="Proteomes" id="UP000499080"/>
    </source>
</evidence>
<organism evidence="2 3">
    <name type="scientific">Araneus ventricosus</name>
    <name type="common">Orbweaver spider</name>
    <name type="synonym">Epeira ventricosa</name>
    <dbReference type="NCBI Taxonomy" id="182803"/>
    <lineage>
        <taxon>Eukaryota</taxon>
        <taxon>Metazoa</taxon>
        <taxon>Ecdysozoa</taxon>
        <taxon>Arthropoda</taxon>
        <taxon>Chelicerata</taxon>
        <taxon>Arachnida</taxon>
        <taxon>Araneae</taxon>
        <taxon>Araneomorphae</taxon>
        <taxon>Entelegynae</taxon>
        <taxon>Araneoidea</taxon>
        <taxon>Araneidae</taxon>
        <taxon>Araneus</taxon>
    </lineage>
</organism>
<evidence type="ECO:0000313" key="2">
    <source>
        <dbReference type="EMBL" id="GBN94664.1"/>
    </source>
</evidence>